<dbReference type="EMBL" id="JABSTQ010011302">
    <property type="protein sequence ID" value="KAG0412993.1"/>
    <property type="molecule type" value="Genomic_DNA"/>
</dbReference>
<evidence type="ECO:0000313" key="2">
    <source>
        <dbReference type="Proteomes" id="UP000805193"/>
    </source>
</evidence>
<keyword evidence="2" id="KW-1185">Reference proteome</keyword>
<protein>
    <submittedName>
        <fullName evidence="1">Uncharacterized protein</fullName>
    </submittedName>
</protein>
<sequence length="322" mass="36234">MANDASFADFVDFLLRTDEVLHGGRDPDQAVDVPRRRCRDRLNPLEHFNDWEFLVRYRFTKSTVVSLLQCLPLEASESSRGLPLSPMLQLLVALRFYGAGTFQVVTGDLVNVSQPTVCRVIERVSRVLAETLFPRLVDFPEGDCDEAITGPQLQFFDLVARWPGSVHDSRIFDNSRARVLYENERIPGLLLGDAGNACMSFLLTPLANPGVANSPKGRYQAAHLKTRNSVERAFGVFKRRFPCLDMRLQYKAERSALIITACAALHNLARLRKEPCPPALPPPPVPRRRRRLRPHVLPSPPDPVDTINGSLKRTQIIALCFQ</sequence>
<proteinExistence type="predicted"/>
<gene>
    <name evidence="1" type="ORF">HPB47_009857</name>
</gene>
<evidence type="ECO:0000313" key="1">
    <source>
        <dbReference type="EMBL" id="KAG0412993.1"/>
    </source>
</evidence>
<comment type="caution">
    <text evidence="1">The sequence shown here is derived from an EMBL/GenBank/DDBJ whole genome shotgun (WGS) entry which is preliminary data.</text>
</comment>
<reference evidence="1 2" key="1">
    <citation type="journal article" date="2020" name="Cell">
        <title>Large-Scale Comparative Analyses of Tick Genomes Elucidate Their Genetic Diversity and Vector Capacities.</title>
        <authorList>
            <consortium name="Tick Genome and Microbiome Consortium (TIGMIC)"/>
            <person name="Jia N."/>
            <person name="Wang J."/>
            <person name="Shi W."/>
            <person name="Du L."/>
            <person name="Sun Y."/>
            <person name="Zhan W."/>
            <person name="Jiang J.F."/>
            <person name="Wang Q."/>
            <person name="Zhang B."/>
            <person name="Ji P."/>
            <person name="Bell-Sakyi L."/>
            <person name="Cui X.M."/>
            <person name="Yuan T.T."/>
            <person name="Jiang B.G."/>
            <person name="Yang W.F."/>
            <person name="Lam T.T."/>
            <person name="Chang Q.C."/>
            <person name="Ding S.J."/>
            <person name="Wang X.J."/>
            <person name="Zhu J.G."/>
            <person name="Ruan X.D."/>
            <person name="Zhao L."/>
            <person name="Wei J.T."/>
            <person name="Ye R.Z."/>
            <person name="Que T.C."/>
            <person name="Du C.H."/>
            <person name="Zhou Y.H."/>
            <person name="Cheng J.X."/>
            <person name="Dai P.F."/>
            <person name="Guo W.B."/>
            <person name="Han X.H."/>
            <person name="Huang E.J."/>
            <person name="Li L.F."/>
            <person name="Wei W."/>
            <person name="Gao Y.C."/>
            <person name="Liu J.Z."/>
            <person name="Shao H.Z."/>
            <person name="Wang X."/>
            <person name="Wang C.C."/>
            <person name="Yang T.C."/>
            <person name="Huo Q.B."/>
            <person name="Li W."/>
            <person name="Chen H.Y."/>
            <person name="Chen S.E."/>
            <person name="Zhou L.G."/>
            <person name="Ni X.B."/>
            <person name="Tian J.H."/>
            <person name="Sheng Y."/>
            <person name="Liu T."/>
            <person name="Pan Y.S."/>
            <person name="Xia L.Y."/>
            <person name="Li J."/>
            <person name="Zhao F."/>
            <person name="Cao W.C."/>
        </authorList>
    </citation>
    <scope>NUCLEOTIDE SEQUENCE [LARGE SCALE GENOMIC DNA]</scope>
    <source>
        <strain evidence="1">Iper-2018</strain>
    </source>
</reference>
<dbReference type="Proteomes" id="UP000805193">
    <property type="component" value="Unassembled WGS sequence"/>
</dbReference>
<organism evidence="1 2">
    <name type="scientific">Ixodes persulcatus</name>
    <name type="common">Taiga tick</name>
    <dbReference type="NCBI Taxonomy" id="34615"/>
    <lineage>
        <taxon>Eukaryota</taxon>
        <taxon>Metazoa</taxon>
        <taxon>Ecdysozoa</taxon>
        <taxon>Arthropoda</taxon>
        <taxon>Chelicerata</taxon>
        <taxon>Arachnida</taxon>
        <taxon>Acari</taxon>
        <taxon>Parasitiformes</taxon>
        <taxon>Ixodida</taxon>
        <taxon>Ixodoidea</taxon>
        <taxon>Ixodidae</taxon>
        <taxon>Ixodinae</taxon>
        <taxon>Ixodes</taxon>
    </lineage>
</organism>
<name>A0AC60P0P3_IXOPE</name>
<accession>A0AC60P0P3</accession>